<name>A0A510K9P5_9FUSO</name>
<protein>
    <submittedName>
        <fullName evidence="2">Uncharacterized protein</fullName>
    </submittedName>
</protein>
<feature type="transmembrane region" description="Helical" evidence="1">
    <location>
        <begin position="150"/>
        <end position="175"/>
    </location>
</feature>
<organism evidence="2 3">
    <name type="scientific">Leptotrichia wadei</name>
    <dbReference type="NCBI Taxonomy" id="157687"/>
    <lineage>
        <taxon>Bacteria</taxon>
        <taxon>Fusobacteriati</taxon>
        <taxon>Fusobacteriota</taxon>
        <taxon>Fusobacteriia</taxon>
        <taxon>Fusobacteriales</taxon>
        <taxon>Leptotrichiaceae</taxon>
        <taxon>Leptotrichia</taxon>
    </lineage>
</organism>
<reference evidence="2 3" key="1">
    <citation type="submission" date="2019-07" db="EMBL/GenBank/DDBJ databases">
        <title>Complete Genome Sequence of Leptotrichia wadei Strain JMUB3933.</title>
        <authorList>
            <person name="Watanabe S."/>
            <person name="Cui L."/>
        </authorList>
    </citation>
    <scope>NUCLEOTIDE SEQUENCE [LARGE SCALE GENOMIC DNA]</scope>
    <source>
        <strain evidence="2 3">JMUB3933</strain>
    </source>
</reference>
<gene>
    <name evidence="2" type="ORF">JMUB3933_0047</name>
</gene>
<dbReference type="Proteomes" id="UP000321397">
    <property type="component" value="Chromosome"/>
</dbReference>
<dbReference type="RefSeq" id="WP_146959355.1">
    <property type="nucleotide sequence ID" value="NZ_AP019834.1"/>
</dbReference>
<evidence type="ECO:0000256" key="1">
    <source>
        <dbReference type="SAM" id="Phobius"/>
    </source>
</evidence>
<keyword evidence="1" id="KW-0812">Transmembrane</keyword>
<evidence type="ECO:0000313" key="2">
    <source>
        <dbReference type="EMBL" id="BBM46573.1"/>
    </source>
</evidence>
<accession>A0A510K9P5</accession>
<dbReference type="AlphaFoldDB" id="A0A510K9P5"/>
<feature type="transmembrane region" description="Helical" evidence="1">
    <location>
        <begin position="181"/>
        <end position="198"/>
    </location>
</feature>
<dbReference type="EMBL" id="AP019834">
    <property type="protein sequence ID" value="BBM46573.1"/>
    <property type="molecule type" value="Genomic_DNA"/>
</dbReference>
<feature type="transmembrane region" description="Helical" evidence="1">
    <location>
        <begin position="27"/>
        <end position="48"/>
    </location>
</feature>
<keyword evidence="1" id="KW-0472">Membrane</keyword>
<evidence type="ECO:0000313" key="3">
    <source>
        <dbReference type="Proteomes" id="UP000321397"/>
    </source>
</evidence>
<proteinExistence type="predicted"/>
<feature type="transmembrane region" description="Helical" evidence="1">
    <location>
        <begin position="68"/>
        <end position="91"/>
    </location>
</feature>
<sequence length="256" mass="30116">MTKNKNIKKIYDKFLNEKAKKSRKSIFCIRVSLVFLGIFSYFITNLIVDNLSKRIVKFLQFNLKNNDTKICISACNLLLILLISSCIFAFLSNKFLGQKINKWNRKIKQNDNNKNFLKYIYEKGEINSIANLIKENKKIKNPFLEMIKDILNWLIVAIIGAFAMVFGSEIITFFVFENMELPLKVISFIGIFLIFLIKGKKQNQKPEREKELQKYLKEYHYNKKILSNILSNVNNSLTIKSISKIQYEDLKKELKK</sequence>
<keyword evidence="1" id="KW-1133">Transmembrane helix</keyword>